<evidence type="ECO:0000256" key="1">
    <source>
        <dbReference type="SAM" id="MobiDB-lite"/>
    </source>
</evidence>
<protein>
    <submittedName>
        <fullName evidence="3">Uncharacterized protein</fullName>
    </submittedName>
</protein>
<feature type="region of interest" description="Disordered" evidence="1">
    <location>
        <begin position="448"/>
        <end position="473"/>
    </location>
</feature>
<dbReference type="PANTHER" id="PTHR16502:SF0">
    <property type="entry name" value="KERATINOCYTE-ASSOCIATED TRANSMEMBRANE PROTEIN 2"/>
    <property type="match status" value="1"/>
</dbReference>
<sequence>MTLCNCATSFNKMLFGSYEKLFRDSATKMMLSSLIILISISISIGLPARTLNIADEIQHQNCSLTNKYFLEQLKLNETCADSYVADDSQIGEETSMSLELCMAFLELNNDFCKLDTSSKHYRSGFYDESTNFVIHNISQYNATQVDDFLQGLNKRVKNVGSFYKYLNNSRKQLEPYKWATKFFGRIHSVSDSEILCGDSNNIKQHCSVLLWARTLKEDQTAMENNNSNIDNKQQSSTESLKSPSRTAEEEMALNESANHVAAAAAPAHSKVLPQPPSVISHSPTDGSPVPPSDDSNNNADLAKKPSSTADVAKKPSTALSNANSRDGEIDSVKSNVNENGNMEGNVNGNEDGNRNGNEEVVKDNRYESVVDEGRADELKSNANEEVKKEEGKVKNKVAAGFEENEPPAGIEGEQPQQSHIMSVKDRNEEVSGQLASDFNEQQPQLTVADADKQAAANDDEFGDGPAEEDPGSAVRVSSGVEQMSVIARGNMDPIGSDESHFYSYFISMGAIIVLLYLMLHYKKKLLALAVEGRRGRAHGSGRRRPNTASYSKLDSNLEEAMASNMSQASVTS</sequence>
<evidence type="ECO:0000313" key="4">
    <source>
        <dbReference type="Proteomes" id="UP000291343"/>
    </source>
</evidence>
<keyword evidence="2" id="KW-0812">Transmembrane</keyword>
<reference evidence="3 4" key="1">
    <citation type="journal article" date="2017" name="Gigascience">
        <title>Genome sequence of the small brown planthopper, Laodelphax striatellus.</title>
        <authorList>
            <person name="Zhu J."/>
            <person name="Jiang F."/>
            <person name="Wang X."/>
            <person name="Yang P."/>
            <person name="Bao Y."/>
            <person name="Zhao W."/>
            <person name="Wang W."/>
            <person name="Lu H."/>
            <person name="Wang Q."/>
            <person name="Cui N."/>
            <person name="Li J."/>
            <person name="Chen X."/>
            <person name="Luo L."/>
            <person name="Yu J."/>
            <person name="Kang L."/>
            <person name="Cui F."/>
        </authorList>
    </citation>
    <scope>NUCLEOTIDE SEQUENCE [LARGE SCALE GENOMIC DNA]</scope>
    <source>
        <strain evidence="3">Lst14</strain>
    </source>
</reference>
<gene>
    <name evidence="3" type="ORF">LSTR_LSTR012276</name>
</gene>
<dbReference type="STRING" id="195883.A0A482WLN4"/>
<name>A0A482WLN4_LAOST</name>
<keyword evidence="2" id="KW-0472">Membrane</keyword>
<dbReference type="Proteomes" id="UP000291343">
    <property type="component" value="Unassembled WGS sequence"/>
</dbReference>
<feature type="region of interest" description="Disordered" evidence="1">
    <location>
        <begin position="224"/>
        <end position="432"/>
    </location>
</feature>
<dbReference type="InParanoid" id="A0A482WLN4"/>
<feature type="compositionally biased region" description="Low complexity" evidence="1">
    <location>
        <begin position="253"/>
        <end position="272"/>
    </location>
</feature>
<comment type="caution">
    <text evidence="3">The sequence shown here is derived from an EMBL/GenBank/DDBJ whole genome shotgun (WGS) entry which is preliminary data.</text>
</comment>
<accession>A0A482WLN4</accession>
<feature type="compositionally biased region" description="Low complexity" evidence="1">
    <location>
        <begin position="335"/>
        <end position="350"/>
    </location>
</feature>
<feature type="region of interest" description="Disordered" evidence="1">
    <location>
        <begin position="534"/>
        <end position="572"/>
    </location>
</feature>
<feature type="compositionally biased region" description="Polar residues" evidence="1">
    <location>
        <begin position="293"/>
        <end position="309"/>
    </location>
</feature>
<feature type="transmembrane region" description="Helical" evidence="2">
    <location>
        <begin position="501"/>
        <end position="519"/>
    </location>
</feature>
<feature type="compositionally biased region" description="Basic and acidic residues" evidence="1">
    <location>
        <begin position="351"/>
        <end position="393"/>
    </location>
</feature>
<dbReference type="PANTHER" id="PTHR16502">
    <property type="entry name" value="KERATINOCYTE-ASSOCIATED TRANSMEMBRANE PROTEIN 2"/>
    <property type="match status" value="1"/>
</dbReference>
<feature type="compositionally biased region" description="Polar residues" evidence="1">
    <location>
        <begin position="563"/>
        <end position="572"/>
    </location>
</feature>
<dbReference type="InterPro" id="IPR037645">
    <property type="entry name" value="KCT2"/>
</dbReference>
<feature type="compositionally biased region" description="Polar residues" evidence="1">
    <location>
        <begin position="224"/>
        <end position="245"/>
    </location>
</feature>
<keyword evidence="2" id="KW-1133">Transmembrane helix</keyword>
<dbReference type="Pfam" id="PF17818">
    <property type="entry name" value="KCT2"/>
    <property type="match status" value="1"/>
</dbReference>
<organism evidence="3 4">
    <name type="scientific">Laodelphax striatellus</name>
    <name type="common">Small brown planthopper</name>
    <name type="synonym">Delphax striatella</name>
    <dbReference type="NCBI Taxonomy" id="195883"/>
    <lineage>
        <taxon>Eukaryota</taxon>
        <taxon>Metazoa</taxon>
        <taxon>Ecdysozoa</taxon>
        <taxon>Arthropoda</taxon>
        <taxon>Hexapoda</taxon>
        <taxon>Insecta</taxon>
        <taxon>Pterygota</taxon>
        <taxon>Neoptera</taxon>
        <taxon>Paraneoptera</taxon>
        <taxon>Hemiptera</taxon>
        <taxon>Auchenorrhyncha</taxon>
        <taxon>Fulgoroidea</taxon>
        <taxon>Delphacidae</taxon>
        <taxon>Criomorphinae</taxon>
        <taxon>Laodelphax</taxon>
    </lineage>
</organism>
<feature type="compositionally biased region" description="Basic residues" evidence="1">
    <location>
        <begin position="535"/>
        <end position="545"/>
    </location>
</feature>
<dbReference type="AlphaFoldDB" id="A0A482WLN4"/>
<feature type="compositionally biased region" description="Acidic residues" evidence="1">
    <location>
        <begin position="457"/>
        <end position="470"/>
    </location>
</feature>
<proteinExistence type="predicted"/>
<dbReference type="OrthoDB" id="5846619at2759"/>
<dbReference type="EMBL" id="QKKF02031582">
    <property type="protein sequence ID" value="RZF34414.1"/>
    <property type="molecule type" value="Genomic_DNA"/>
</dbReference>
<evidence type="ECO:0000313" key="3">
    <source>
        <dbReference type="EMBL" id="RZF34414.1"/>
    </source>
</evidence>
<dbReference type="SMR" id="A0A482WLN4"/>
<evidence type="ECO:0000256" key="2">
    <source>
        <dbReference type="SAM" id="Phobius"/>
    </source>
</evidence>
<keyword evidence="4" id="KW-1185">Reference proteome</keyword>